<evidence type="ECO:0000313" key="1">
    <source>
        <dbReference type="EMBL" id="KAJ7347696.1"/>
    </source>
</evidence>
<keyword evidence="2" id="KW-1185">Reference proteome</keyword>
<sequence>MTDMQAARGQITKLALHNWEFPNIGSLIKVIGSAAHLKVLTLTCCSFLSSEGPRLPFERLAFKAIDILEFRHSQLMRDTLRWVAEASLTLTTLKIESDNQQYLTYILDNRLADEGSFPRLRGLLVFPLVYLEIGVQTNTGDDLKVMLQDLSFAVSSAFQSPGSTSQFHLSVWSDAEEWETIWGTIDEVVKVESVATSMKIQCRYINTEERSLEYVLSV</sequence>
<evidence type="ECO:0000313" key="2">
    <source>
        <dbReference type="Proteomes" id="UP001218218"/>
    </source>
</evidence>
<comment type="caution">
    <text evidence="1">The sequence shown here is derived from an EMBL/GenBank/DDBJ whole genome shotgun (WGS) entry which is preliminary data.</text>
</comment>
<organism evidence="1 2">
    <name type="scientific">Mycena albidolilacea</name>
    <dbReference type="NCBI Taxonomy" id="1033008"/>
    <lineage>
        <taxon>Eukaryota</taxon>
        <taxon>Fungi</taxon>
        <taxon>Dikarya</taxon>
        <taxon>Basidiomycota</taxon>
        <taxon>Agaricomycotina</taxon>
        <taxon>Agaricomycetes</taxon>
        <taxon>Agaricomycetidae</taxon>
        <taxon>Agaricales</taxon>
        <taxon>Marasmiineae</taxon>
        <taxon>Mycenaceae</taxon>
        <taxon>Mycena</taxon>
    </lineage>
</organism>
<reference evidence="1" key="1">
    <citation type="submission" date="2023-03" db="EMBL/GenBank/DDBJ databases">
        <title>Massive genome expansion in bonnet fungi (Mycena s.s.) driven by repeated elements and novel gene families across ecological guilds.</title>
        <authorList>
            <consortium name="Lawrence Berkeley National Laboratory"/>
            <person name="Harder C.B."/>
            <person name="Miyauchi S."/>
            <person name="Viragh M."/>
            <person name="Kuo A."/>
            <person name="Thoen E."/>
            <person name="Andreopoulos B."/>
            <person name="Lu D."/>
            <person name="Skrede I."/>
            <person name="Drula E."/>
            <person name="Henrissat B."/>
            <person name="Morin E."/>
            <person name="Kohler A."/>
            <person name="Barry K."/>
            <person name="LaButti K."/>
            <person name="Morin E."/>
            <person name="Salamov A."/>
            <person name="Lipzen A."/>
            <person name="Mereny Z."/>
            <person name="Hegedus B."/>
            <person name="Baldrian P."/>
            <person name="Stursova M."/>
            <person name="Weitz H."/>
            <person name="Taylor A."/>
            <person name="Grigoriev I.V."/>
            <person name="Nagy L.G."/>
            <person name="Martin F."/>
            <person name="Kauserud H."/>
        </authorList>
    </citation>
    <scope>NUCLEOTIDE SEQUENCE</scope>
    <source>
        <strain evidence="1">CBHHK002</strain>
    </source>
</reference>
<dbReference type="EMBL" id="JARIHO010000018">
    <property type="protein sequence ID" value="KAJ7347696.1"/>
    <property type="molecule type" value="Genomic_DNA"/>
</dbReference>
<accession>A0AAD7A1I2</accession>
<name>A0AAD7A1I2_9AGAR</name>
<gene>
    <name evidence="1" type="ORF">DFH08DRAFT_808477</name>
</gene>
<dbReference type="AlphaFoldDB" id="A0AAD7A1I2"/>
<protein>
    <submittedName>
        <fullName evidence="1">Uncharacterized protein</fullName>
    </submittedName>
</protein>
<dbReference type="Proteomes" id="UP001218218">
    <property type="component" value="Unassembled WGS sequence"/>
</dbReference>
<proteinExistence type="predicted"/>